<evidence type="ECO:0000313" key="1">
    <source>
        <dbReference type="EMBL" id="KAH7867148.1"/>
    </source>
</evidence>
<organism evidence="1 2">
    <name type="scientific">Vaccinium darrowii</name>
    <dbReference type="NCBI Taxonomy" id="229202"/>
    <lineage>
        <taxon>Eukaryota</taxon>
        <taxon>Viridiplantae</taxon>
        <taxon>Streptophyta</taxon>
        <taxon>Embryophyta</taxon>
        <taxon>Tracheophyta</taxon>
        <taxon>Spermatophyta</taxon>
        <taxon>Magnoliopsida</taxon>
        <taxon>eudicotyledons</taxon>
        <taxon>Gunneridae</taxon>
        <taxon>Pentapetalae</taxon>
        <taxon>asterids</taxon>
        <taxon>Ericales</taxon>
        <taxon>Ericaceae</taxon>
        <taxon>Vaccinioideae</taxon>
        <taxon>Vaccinieae</taxon>
        <taxon>Vaccinium</taxon>
    </lineage>
</organism>
<comment type="caution">
    <text evidence="1">The sequence shown here is derived from an EMBL/GenBank/DDBJ whole genome shotgun (WGS) entry which is preliminary data.</text>
</comment>
<accession>A0ACB7ZMF6</accession>
<gene>
    <name evidence="1" type="ORF">Vadar_029470</name>
</gene>
<name>A0ACB7ZMF6_9ERIC</name>
<sequence length="100" mass="11327">MRTGKLLGCFVGKCSGSIRSVARHPELPVLASCGLDSYLRFWDVKSRQLLSAVFLKQHLSTVLLDSNFNDEDKFQDDEADELEEDEESDGSEPMLYQPRD</sequence>
<dbReference type="Proteomes" id="UP000828048">
    <property type="component" value="Chromosome 9"/>
</dbReference>
<reference evidence="1 2" key="1">
    <citation type="journal article" date="2021" name="Hortic Res">
        <title>High-quality reference genome and annotation aids understanding of berry development for evergreen blueberry (Vaccinium darrowii).</title>
        <authorList>
            <person name="Yu J."/>
            <person name="Hulse-Kemp A.M."/>
            <person name="Babiker E."/>
            <person name="Staton M."/>
        </authorList>
    </citation>
    <scope>NUCLEOTIDE SEQUENCE [LARGE SCALE GENOMIC DNA]</scope>
    <source>
        <strain evidence="2">cv. NJ 8807/NJ 8810</strain>
        <tissue evidence="1">Young leaf</tissue>
    </source>
</reference>
<evidence type="ECO:0000313" key="2">
    <source>
        <dbReference type="Proteomes" id="UP000828048"/>
    </source>
</evidence>
<protein>
    <submittedName>
        <fullName evidence="1">Uncharacterized protein</fullName>
    </submittedName>
</protein>
<dbReference type="EMBL" id="CM037159">
    <property type="protein sequence ID" value="KAH7867148.1"/>
    <property type="molecule type" value="Genomic_DNA"/>
</dbReference>
<keyword evidence="2" id="KW-1185">Reference proteome</keyword>
<proteinExistence type="predicted"/>